<evidence type="ECO:0000313" key="1">
    <source>
        <dbReference type="EMBL" id="CVK86549.1"/>
    </source>
</evidence>
<dbReference type="AlphaFoldDB" id="A0A1L7SJ54"/>
<organism evidence="1 2">
    <name type="scientific">Fusarium mangiferae</name>
    <name type="common">Mango malformation disease fungus</name>
    <dbReference type="NCBI Taxonomy" id="192010"/>
    <lineage>
        <taxon>Eukaryota</taxon>
        <taxon>Fungi</taxon>
        <taxon>Dikarya</taxon>
        <taxon>Ascomycota</taxon>
        <taxon>Pezizomycotina</taxon>
        <taxon>Sordariomycetes</taxon>
        <taxon>Hypocreomycetidae</taxon>
        <taxon>Hypocreales</taxon>
        <taxon>Nectriaceae</taxon>
        <taxon>Fusarium</taxon>
        <taxon>Fusarium fujikuroi species complex</taxon>
    </lineage>
</organism>
<proteinExistence type="predicted"/>
<sequence length="139" mass="15281">MSSLPERFVIIVDGQHVIKPEHDPNEIRPAEVGDKFFAATFELQGDTLVSGDWALGCSKLADKITNNRAPASAVVWSKKDRTQELYPVTVKEGENGPQLRFSSSGEESHPLTLVDKQLFCYTSGAHDHGTEVEIVASQE</sequence>
<dbReference type="RefSeq" id="XP_041678071.1">
    <property type="nucleotide sequence ID" value="XM_041827072.1"/>
</dbReference>
<reference evidence="2" key="1">
    <citation type="journal article" date="2016" name="Genome Biol. Evol.">
        <title>Comparative 'omics' of the Fusarium fujikuroi species complex highlights differences in genetic potential and metabolite synthesis.</title>
        <authorList>
            <person name="Niehaus E.-M."/>
            <person name="Muensterkoetter M."/>
            <person name="Proctor R.H."/>
            <person name="Brown D.W."/>
            <person name="Sharon A."/>
            <person name="Idan Y."/>
            <person name="Oren-Young L."/>
            <person name="Sieber C.M."/>
            <person name="Novak O."/>
            <person name="Pencik A."/>
            <person name="Tarkowska D."/>
            <person name="Hromadova K."/>
            <person name="Freeman S."/>
            <person name="Maymon M."/>
            <person name="Elazar M."/>
            <person name="Youssef S.A."/>
            <person name="El-Shabrawy E.S.M."/>
            <person name="Shalaby A.B.A."/>
            <person name="Houterman P."/>
            <person name="Brock N.L."/>
            <person name="Burkhardt I."/>
            <person name="Tsavkelova E.A."/>
            <person name="Dickschat J.S."/>
            <person name="Galuszka P."/>
            <person name="Gueldener U."/>
            <person name="Tudzynski B."/>
        </authorList>
    </citation>
    <scope>NUCLEOTIDE SEQUENCE [LARGE SCALE GENOMIC DNA]</scope>
    <source>
        <strain evidence="2">MRC7560</strain>
    </source>
</reference>
<dbReference type="GeneID" id="65085446"/>
<dbReference type="VEuPathDB" id="FungiDB:FMAN_06182"/>
<name>A0A1L7SJ54_FUSMA</name>
<accession>A0A1L7SJ54</accession>
<protein>
    <submittedName>
        <fullName evidence="1">Uncharacterized protein</fullName>
    </submittedName>
</protein>
<dbReference type="Proteomes" id="UP000184255">
    <property type="component" value="Unassembled WGS sequence"/>
</dbReference>
<comment type="caution">
    <text evidence="1">The sequence shown here is derived from an EMBL/GenBank/DDBJ whole genome shotgun (WGS) entry which is preliminary data.</text>
</comment>
<keyword evidence="2" id="KW-1185">Reference proteome</keyword>
<gene>
    <name evidence="1" type="ORF">FMAN_06182</name>
</gene>
<dbReference type="EMBL" id="FCQH01000002">
    <property type="protein sequence ID" value="CVK86549.1"/>
    <property type="molecule type" value="Genomic_DNA"/>
</dbReference>
<evidence type="ECO:0000313" key="2">
    <source>
        <dbReference type="Proteomes" id="UP000184255"/>
    </source>
</evidence>